<reference evidence="1" key="2">
    <citation type="journal article" date="2015" name="Fish Shellfish Immunol.">
        <title>Early steps in the European eel (Anguilla anguilla)-Vibrio vulnificus interaction in the gills: Role of the RtxA13 toxin.</title>
        <authorList>
            <person name="Callol A."/>
            <person name="Pajuelo D."/>
            <person name="Ebbesson L."/>
            <person name="Teles M."/>
            <person name="MacKenzie S."/>
            <person name="Amaro C."/>
        </authorList>
    </citation>
    <scope>NUCLEOTIDE SEQUENCE</scope>
</reference>
<accession>A0A0E9SZD7</accession>
<organism evidence="1">
    <name type="scientific">Anguilla anguilla</name>
    <name type="common">European freshwater eel</name>
    <name type="synonym">Muraena anguilla</name>
    <dbReference type="NCBI Taxonomy" id="7936"/>
    <lineage>
        <taxon>Eukaryota</taxon>
        <taxon>Metazoa</taxon>
        <taxon>Chordata</taxon>
        <taxon>Craniata</taxon>
        <taxon>Vertebrata</taxon>
        <taxon>Euteleostomi</taxon>
        <taxon>Actinopterygii</taxon>
        <taxon>Neopterygii</taxon>
        <taxon>Teleostei</taxon>
        <taxon>Anguilliformes</taxon>
        <taxon>Anguillidae</taxon>
        <taxon>Anguilla</taxon>
    </lineage>
</organism>
<evidence type="ECO:0000313" key="1">
    <source>
        <dbReference type="EMBL" id="JAH46719.1"/>
    </source>
</evidence>
<dbReference type="AlphaFoldDB" id="A0A0E9SZD7"/>
<proteinExistence type="predicted"/>
<protein>
    <submittedName>
        <fullName evidence="1">Uncharacterized protein</fullName>
    </submittedName>
</protein>
<sequence length="41" mass="4784">MSSSKGSGFFKLKIDYIIICNDMEFFTLCVFCDYKLCLVLF</sequence>
<reference evidence="1" key="1">
    <citation type="submission" date="2014-11" db="EMBL/GenBank/DDBJ databases">
        <authorList>
            <person name="Amaro Gonzalez C."/>
        </authorList>
    </citation>
    <scope>NUCLEOTIDE SEQUENCE</scope>
</reference>
<dbReference type="EMBL" id="GBXM01061858">
    <property type="protein sequence ID" value="JAH46719.1"/>
    <property type="molecule type" value="Transcribed_RNA"/>
</dbReference>
<name>A0A0E9SZD7_ANGAN</name>